<proteinExistence type="predicted"/>
<gene>
    <name evidence="1" type="ORF">C7M84_004685</name>
</gene>
<name>A0A3R7N423_PENVA</name>
<evidence type="ECO:0000313" key="2">
    <source>
        <dbReference type="Proteomes" id="UP000283509"/>
    </source>
</evidence>
<dbReference type="AlphaFoldDB" id="A0A3R7N423"/>
<sequence length="256" mass="27922">MAVLCSSCGSGKVSSRSSLAADALSAVSRTVSSRATMKILIAMMATAMLAGPIYSQNWEVIMKNKRTNPLLAVLSGFSRRVASSNKGPFLRKMYCKSPITRTRRTERYAEPPLFALEDMALRHSRAKLSTSRLRGITWYRTWFRDRPFTSRTSSCLTCTSTTPKSTLATLMARGNPKGWRKRPMVPVAGPSGVPQAPQHALSGCLHALLYSQSDAISSSCKVEEGTLLALHNALVLLKALRKVARRCGVHDEASSS</sequence>
<dbReference type="EMBL" id="QCYY01001616">
    <property type="protein sequence ID" value="ROT76728.1"/>
    <property type="molecule type" value="Genomic_DNA"/>
</dbReference>
<organism evidence="1 2">
    <name type="scientific">Penaeus vannamei</name>
    <name type="common">Whiteleg shrimp</name>
    <name type="synonym">Litopenaeus vannamei</name>
    <dbReference type="NCBI Taxonomy" id="6689"/>
    <lineage>
        <taxon>Eukaryota</taxon>
        <taxon>Metazoa</taxon>
        <taxon>Ecdysozoa</taxon>
        <taxon>Arthropoda</taxon>
        <taxon>Crustacea</taxon>
        <taxon>Multicrustacea</taxon>
        <taxon>Malacostraca</taxon>
        <taxon>Eumalacostraca</taxon>
        <taxon>Eucarida</taxon>
        <taxon>Decapoda</taxon>
        <taxon>Dendrobranchiata</taxon>
        <taxon>Penaeoidea</taxon>
        <taxon>Penaeidae</taxon>
        <taxon>Penaeus</taxon>
    </lineage>
</organism>
<reference evidence="1 2" key="1">
    <citation type="submission" date="2018-04" db="EMBL/GenBank/DDBJ databases">
        <authorList>
            <person name="Zhang X."/>
            <person name="Yuan J."/>
            <person name="Li F."/>
            <person name="Xiang J."/>
        </authorList>
    </citation>
    <scope>NUCLEOTIDE SEQUENCE [LARGE SCALE GENOMIC DNA]</scope>
    <source>
        <tissue evidence="1">Muscle</tissue>
    </source>
</reference>
<protein>
    <submittedName>
        <fullName evidence="1">Uncharacterized protein</fullName>
    </submittedName>
</protein>
<reference evidence="1 2" key="2">
    <citation type="submission" date="2019-01" db="EMBL/GenBank/DDBJ databases">
        <title>The decoding of complex shrimp genome reveals the adaptation for benthos swimmer, frequently molting mechanism and breeding impact on genome.</title>
        <authorList>
            <person name="Sun Y."/>
            <person name="Gao Y."/>
            <person name="Yu Y."/>
        </authorList>
    </citation>
    <scope>NUCLEOTIDE SEQUENCE [LARGE SCALE GENOMIC DNA]</scope>
    <source>
        <tissue evidence="1">Muscle</tissue>
    </source>
</reference>
<dbReference type="Proteomes" id="UP000283509">
    <property type="component" value="Unassembled WGS sequence"/>
</dbReference>
<evidence type="ECO:0000313" key="1">
    <source>
        <dbReference type="EMBL" id="ROT76728.1"/>
    </source>
</evidence>
<accession>A0A3R7N423</accession>
<keyword evidence="2" id="KW-1185">Reference proteome</keyword>
<comment type="caution">
    <text evidence="1">The sequence shown here is derived from an EMBL/GenBank/DDBJ whole genome shotgun (WGS) entry which is preliminary data.</text>
</comment>